<gene>
    <name evidence="1" type="primary">thiS</name>
    <name evidence="1" type="ORF">CDN99_19275</name>
</gene>
<dbReference type="SUPFAM" id="SSF54285">
    <property type="entry name" value="MoaD/ThiS"/>
    <property type="match status" value="1"/>
</dbReference>
<dbReference type="Pfam" id="PF02597">
    <property type="entry name" value="ThiS"/>
    <property type="match status" value="1"/>
</dbReference>
<dbReference type="Gene3D" id="3.10.20.30">
    <property type="match status" value="1"/>
</dbReference>
<organism evidence="1 2">
    <name type="scientific">Roseateles aquatilis</name>
    <dbReference type="NCBI Taxonomy" id="431061"/>
    <lineage>
        <taxon>Bacteria</taxon>
        <taxon>Pseudomonadati</taxon>
        <taxon>Pseudomonadota</taxon>
        <taxon>Betaproteobacteria</taxon>
        <taxon>Burkholderiales</taxon>
        <taxon>Sphaerotilaceae</taxon>
        <taxon>Roseateles</taxon>
    </lineage>
</organism>
<proteinExistence type="predicted"/>
<dbReference type="OrthoDB" id="8688000at2"/>
<dbReference type="Proteomes" id="UP000197468">
    <property type="component" value="Unassembled WGS sequence"/>
</dbReference>
<dbReference type="RefSeq" id="WP_088386521.1">
    <property type="nucleotide sequence ID" value="NZ_NIOF01000010.1"/>
</dbReference>
<keyword evidence="2" id="KW-1185">Reference proteome</keyword>
<evidence type="ECO:0000313" key="1">
    <source>
        <dbReference type="EMBL" id="OWQ86853.1"/>
    </source>
</evidence>
<dbReference type="EMBL" id="NIOF01000010">
    <property type="protein sequence ID" value="OWQ86853.1"/>
    <property type="molecule type" value="Genomic_DNA"/>
</dbReference>
<dbReference type="CDD" id="cd00565">
    <property type="entry name" value="Ubl_ThiS"/>
    <property type="match status" value="1"/>
</dbReference>
<reference evidence="1 2" key="1">
    <citation type="journal article" date="2008" name="Int. J. Syst. Evol. Microbiol.">
        <title>Description of Roseateles aquatilis sp. nov. and Roseateles terrae sp. nov., in the class Betaproteobacteria, and emended description of the genus Roseateles.</title>
        <authorList>
            <person name="Gomila M."/>
            <person name="Bowien B."/>
            <person name="Falsen E."/>
            <person name="Moore E.R."/>
            <person name="Lalucat J."/>
        </authorList>
    </citation>
    <scope>NUCLEOTIDE SEQUENCE [LARGE SCALE GENOMIC DNA]</scope>
    <source>
        <strain evidence="1 2">CCUG 48205</strain>
    </source>
</reference>
<dbReference type="InterPro" id="IPR012675">
    <property type="entry name" value="Beta-grasp_dom_sf"/>
</dbReference>
<sequence length="72" mass="7783">MTPLPSITVRLDDRSITLPAGATLAHLLHRERREPAAVATALNGRFVPRDARLATTLHDGDVVLFFQPIVGG</sequence>
<dbReference type="InterPro" id="IPR016155">
    <property type="entry name" value="Mopterin_synth/thiamin_S_b"/>
</dbReference>
<accession>A0A246J2R1</accession>
<protein>
    <submittedName>
        <fullName evidence="1">Thiamine biosynthesis protein ThiS</fullName>
    </submittedName>
</protein>
<comment type="caution">
    <text evidence="1">The sequence shown here is derived from an EMBL/GenBank/DDBJ whole genome shotgun (WGS) entry which is preliminary data.</text>
</comment>
<dbReference type="InterPro" id="IPR010035">
    <property type="entry name" value="Thi_S"/>
</dbReference>
<dbReference type="NCBIfam" id="TIGR01683">
    <property type="entry name" value="thiS"/>
    <property type="match status" value="1"/>
</dbReference>
<evidence type="ECO:0000313" key="2">
    <source>
        <dbReference type="Proteomes" id="UP000197468"/>
    </source>
</evidence>
<name>A0A246J2R1_9BURK</name>
<dbReference type="InterPro" id="IPR003749">
    <property type="entry name" value="ThiS/MoaD-like"/>
</dbReference>
<dbReference type="AlphaFoldDB" id="A0A246J2R1"/>